<dbReference type="EMBL" id="JBHMBH010000019">
    <property type="protein sequence ID" value="MFB9714411.1"/>
    <property type="molecule type" value="Genomic_DNA"/>
</dbReference>
<dbReference type="SUPFAM" id="SSF52540">
    <property type="entry name" value="P-loop containing nucleoside triphosphate hydrolases"/>
    <property type="match status" value="1"/>
</dbReference>
<comment type="caution">
    <text evidence="1">The sequence shown here is derived from an EMBL/GenBank/DDBJ whole genome shotgun (WGS) entry which is preliminary data.</text>
</comment>
<protein>
    <recommendedName>
        <fullName evidence="3">ATP-binding protein</fullName>
    </recommendedName>
</protein>
<evidence type="ECO:0000313" key="2">
    <source>
        <dbReference type="Proteomes" id="UP001589536"/>
    </source>
</evidence>
<dbReference type="InterPro" id="IPR027417">
    <property type="entry name" value="P-loop_NTPase"/>
</dbReference>
<dbReference type="PANTHER" id="PTHR34301">
    <property type="entry name" value="DNA-BINDING PROTEIN-RELATED"/>
    <property type="match status" value="1"/>
</dbReference>
<gene>
    <name evidence="1" type="ORF">ACFFPI_09770</name>
</gene>
<evidence type="ECO:0008006" key="3">
    <source>
        <dbReference type="Google" id="ProtNLM"/>
    </source>
</evidence>
<dbReference type="Gene3D" id="3.40.50.300">
    <property type="entry name" value="P-loop containing nucleotide triphosphate hydrolases"/>
    <property type="match status" value="1"/>
</dbReference>
<evidence type="ECO:0000313" key="1">
    <source>
        <dbReference type="EMBL" id="MFB9714411.1"/>
    </source>
</evidence>
<reference evidence="1 2" key="1">
    <citation type="submission" date="2024-09" db="EMBL/GenBank/DDBJ databases">
        <authorList>
            <person name="Sun Q."/>
            <person name="Mori K."/>
        </authorList>
    </citation>
    <scope>NUCLEOTIDE SEQUENCE [LARGE SCALE GENOMIC DNA]</scope>
    <source>
        <strain evidence="1 2">JCM 13519</strain>
    </source>
</reference>
<proteinExistence type="predicted"/>
<name>A0ABV5UPG3_9MICC</name>
<dbReference type="Gene3D" id="1.10.10.2480">
    <property type="match status" value="1"/>
</dbReference>
<dbReference type="PANTHER" id="PTHR34301:SF8">
    <property type="entry name" value="ATPASE DOMAIN-CONTAINING PROTEIN"/>
    <property type="match status" value="1"/>
</dbReference>
<accession>A0ABV5UPG3</accession>
<organism evidence="1 2">
    <name type="scientific">Arthrobacter methylotrophus</name>
    <dbReference type="NCBI Taxonomy" id="121291"/>
    <lineage>
        <taxon>Bacteria</taxon>
        <taxon>Bacillati</taxon>
        <taxon>Actinomycetota</taxon>
        <taxon>Actinomycetes</taxon>
        <taxon>Micrococcales</taxon>
        <taxon>Micrococcaceae</taxon>
        <taxon>Arthrobacter</taxon>
    </lineage>
</organism>
<sequence length="590" mass="65601">MKYRVYEIARMAGVDSDTVIEHLRSQGEFARSSASGVEEIIALKVLDFFGHDTAVPEPALLAKSTPAEVTPPTIYTWQANSVAEPRNQEVLGRIADLEKLFPVAAEHRKMLKALGSQFVYAKTFIAPDGKNLGLALARFSGAIEAAFGITREVMFFYTPYRDLQIRTFTWAKEELASLSRDATPDLVLFHSPDERLTIKLEDWSRLAFTAIPLDARLNPDPISLVRLIREHVYARDLFYETTPVRGDRFFGRKTILQELRDDVTNQRVSGLFGLRKSGKTSILLQLAELIESDTSVPVFVDLEVLPSPPSDPTLPLISELAARLRSELDKRGIPSRELAPLESSPSISEFKSALQKLLTRLDDKGVRVTLMLDEIEFLTPADQVDTAEGDFSGVAQVLGILRSMVQSTENFTFLLSGLTNDILENGRLYGRPNPLFSWAKARYLGPFARTEAGELATAVGSRMGIEIEGGALDALYDASGGHAYLYRNLASAVVGDLPVDTYRRIMRTSDVLHRLLPWKRSIAGNLDEILGHLGRYYPTEDVLLEILMESPNEFRSIAQSEDKALHHLLSLGLVHESGGRFTPSTLLELK</sequence>
<keyword evidence="2" id="KW-1185">Reference proteome</keyword>
<dbReference type="RefSeq" id="WP_345044850.1">
    <property type="nucleotide sequence ID" value="NZ_BAABED010000001.1"/>
</dbReference>
<dbReference type="Proteomes" id="UP001589536">
    <property type="component" value="Unassembled WGS sequence"/>
</dbReference>